<feature type="compositionally biased region" description="Basic and acidic residues" evidence="2">
    <location>
        <begin position="239"/>
        <end position="258"/>
    </location>
</feature>
<reference evidence="4 5" key="1">
    <citation type="journal article" date="2017" name="Curr. Biol.">
        <title>The Evolution of Venom by Co-option of Single-Copy Genes.</title>
        <authorList>
            <person name="Martinson E.O."/>
            <person name="Mrinalini"/>
            <person name="Kelkar Y.D."/>
            <person name="Chang C.H."/>
            <person name="Werren J.H."/>
        </authorList>
    </citation>
    <scope>NUCLEOTIDE SEQUENCE [LARGE SCALE GENOMIC DNA]</scope>
    <source>
        <strain evidence="4 5">Alberta</strain>
        <tissue evidence="4">Whole body</tissue>
    </source>
</reference>
<dbReference type="Gene3D" id="3.30.70.330">
    <property type="match status" value="1"/>
</dbReference>
<evidence type="ECO:0000313" key="4">
    <source>
        <dbReference type="EMBL" id="OXU27083.1"/>
    </source>
</evidence>
<dbReference type="PANTHER" id="PTHR21678">
    <property type="entry name" value="GROWTH INHIBITION AND DIFFERENTIATION RELATED PROTEIN 88"/>
    <property type="match status" value="1"/>
</dbReference>
<sequence>MSLQDNLFAEDAEEDLQLFLKSDKRRRVLLFPPVNNYRRFLIHQLVQDNFGDLLQTFSIGQGYARRTVVCYKSDFIGLPQVNGVSSQATNNGTGKSSDRMGIESQCTPTASPEHSANKSRQVKSTPAYEIYRPPAARRARLEKSPARPASTEPTQMSSDASARANRQKRPDRAVYVPRHRRGAAEVDVPPQDPPTPPKPSKESSRSTPKPTTIEKMQTDPQPSVPKEMPAAVTPAPETIIEKIDDYDETEKADQEIPKETPPANDLPDERMEEDVVTKSEVPLEPVSTPEAPKEEAKPEIAESLVCLDESDKRDRRKSDEIVREPVNESAQKRDEAIRNRRNDNKAVKKALISPVLIISTKEEEEKEAKKSPAPVFPVVAMTPPEKKVKKVERPKSKPAPPPAPPVKINRDEADWDSLFDDNGDCLDPTLIEELSSAVGEVVIEKPKSKSFTRPVEVSNDEYGHVLEIYNFPSEFKSSDLVAVFSPFKSNGFELKWVDETHCLGVFSSPLVAAEVLASDHPFVKTRPLSEATALSKSKARRSSEFLQPYRTRPETCAALARRLVTKSLGVTLATARQEREQEKILLREAKEKKRLANKQREDVWEGIIAEKSTT</sequence>
<organism evidence="4 5">
    <name type="scientific">Trichomalopsis sarcophagae</name>
    <dbReference type="NCBI Taxonomy" id="543379"/>
    <lineage>
        <taxon>Eukaryota</taxon>
        <taxon>Metazoa</taxon>
        <taxon>Ecdysozoa</taxon>
        <taxon>Arthropoda</taxon>
        <taxon>Hexapoda</taxon>
        <taxon>Insecta</taxon>
        <taxon>Pterygota</taxon>
        <taxon>Neoptera</taxon>
        <taxon>Endopterygota</taxon>
        <taxon>Hymenoptera</taxon>
        <taxon>Apocrita</taxon>
        <taxon>Proctotrupomorpha</taxon>
        <taxon>Chalcidoidea</taxon>
        <taxon>Pteromalidae</taxon>
        <taxon>Pteromalinae</taxon>
        <taxon>Trichomalopsis</taxon>
    </lineage>
</organism>
<keyword evidence="5" id="KW-1185">Reference proteome</keyword>
<feature type="compositionally biased region" description="Basic and acidic residues" evidence="2">
    <location>
        <begin position="309"/>
        <end position="344"/>
    </location>
</feature>
<evidence type="ECO:0000313" key="5">
    <source>
        <dbReference type="Proteomes" id="UP000215335"/>
    </source>
</evidence>
<dbReference type="InterPro" id="IPR012677">
    <property type="entry name" value="Nucleotide-bd_a/b_plait_sf"/>
</dbReference>
<dbReference type="OrthoDB" id="5418203at2759"/>
<feature type="compositionally biased region" description="Basic and acidic residues" evidence="2">
    <location>
        <begin position="291"/>
        <end position="300"/>
    </location>
</feature>
<feature type="compositionally biased region" description="Basic and acidic residues" evidence="2">
    <location>
        <begin position="267"/>
        <end position="277"/>
    </location>
</feature>
<protein>
    <recommendedName>
        <fullName evidence="3">R3H domain-containing protein</fullName>
    </recommendedName>
</protein>
<accession>A0A232F9H0</accession>
<comment type="caution">
    <text evidence="4">The sequence shown here is derived from an EMBL/GenBank/DDBJ whole genome shotgun (WGS) entry which is preliminary data.</text>
</comment>
<feature type="compositionally biased region" description="Polar residues" evidence="2">
    <location>
        <begin position="82"/>
        <end position="95"/>
    </location>
</feature>
<dbReference type="Pfam" id="PF01424">
    <property type="entry name" value="R3H"/>
    <property type="match status" value="1"/>
</dbReference>
<dbReference type="InterPro" id="IPR035979">
    <property type="entry name" value="RBD_domain_sf"/>
</dbReference>
<dbReference type="InterPro" id="IPR036867">
    <property type="entry name" value="R3H_dom_sf"/>
</dbReference>
<dbReference type="Proteomes" id="UP000215335">
    <property type="component" value="Unassembled WGS sequence"/>
</dbReference>
<keyword evidence="1" id="KW-0175">Coiled coil</keyword>
<dbReference type="SUPFAM" id="SSF54928">
    <property type="entry name" value="RNA-binding domain, RBD"/>
    <property type="match status" value="1"/>
</dbReference>
<dbReference type="Gene3D" id="3.30.1370.50">
    <property type="entry name" value="R3H-like domain"/>
    <property type="match status" value="1"/>
</dbReference>
<dbReference type="PROSITE" id="PS51061">
    <property type="entry name" value="R3H"/>
    <property type="match status" value="1"/>
</dbReference>
<dbReference type="SUPFAM" id="SSF82708">
    <property type="entry name" value="R3H domain"/>
    <property type="match status" value="1"/>
</dbReference>
<dbReference type="EMBL" id="NNAY01000669">
    <property type="protein sequence ID" value="OXU27083.1"/>
    <property type="molecule type" value="Genomic_DNA"/>
</dbReference>
<feature type="region of interest" description="Disordered" evidence="2">
    <location>
        <begin position="384"/>
        <end position="408"/>
    </location>
</feature>
<dbReference type="AlphaFoldDB" id="A0A232F9H0"/>
<dbReference type="PANTHER" id="PTHR21678:SF0">
    <property type="entry name" value="C3H1-TYPE DOMAIN-CONTAINING PROTEIN"/>
    <property type="match status" value="1"/>
</dbReference>
<feature type="coiled-coil region" evidence="1">
    <location>
        <begin position="572"/>
        <end position="599"/>
    </location>
</feature>
<dbReference type="STRING" id="543379.A0A232F9H0"/>
<evidence type="ECO:0000256" key="1">
    <source>
        <dbReference type="SAM" id="Coils"/>
    </source>
</evidence>
<proteinExistence type="predicted"/>
<feature type="compositionally biased region" description="Polar residues" evidence="2">
    <location>
        <begin position="104"/>
        <end position="124"/>
    </location>
</feature>
<feature type="compositionally biased region" description="Polar residues" evidence="2">
    <location>
        <begin position="151"/>
        <end position="160"/>
    </location>
</feature>
<feature type="region of interest" description="Disordered" evidence="2">
    <location>
        <begin position="81"/>
        <end position="344"/>
    </location>
</feature>
<dbReference type="CDD" id="cd02638">
    <property type="entry name" value="R3H_unknown_1"/>
    <property type="match status" value="1"/>
</dbReference>
<feature type="domain" description="R3H" evidence="3">
    <location>
        <begin position="6"/>
        <end position="73"/>
    </location>
</feature>
<name>A0A232F9H0_9HYME</name>
<evidence type="ECO:0000256" key="2">
    <source>
        <dbReference type="SAM" id="MobiDB-lite"/>
    </source>
</evidence>
<dbReference type="InterPro" id="IPR001374">
    <property type="entry name" value="R3H_dom"/>
</dbReference>
<dbReference type="InterPro" id="IPR039884">
    <property type="entry name" value="R3HC1/R3HCL"/>
</dbReference>
<gene>
    <name evidence="4" type="ORF">TSAR_008388</name>
</gene>
<evidence type="ECO:0000259" key="3">
    <source>
        <dbReference type="PROSITE" id="PS51061"/>
    </source>
</evidence>
<dbReference type="GO" id="GO:0003676">
    <property type="term" value="F:nucleic acid binding"/>
    <property type="evidence" value="ECO:0007669"/>
    <property type="project" value="UniProtKB-UniRule"/>
</dbReference>